<evidence type="ECO:0000313" key="3">
    <source>
        <dbReference type="Proteomes" id="UP000231962"/>
    </source>
</evidence>
<organism evidence="2 4">
    <name type="scientific">Leptospira perolatii</name>
    <dbReference type="NCBI Taxonomy" id="2023191"/>
    <lineage>
        <taxon>Bacteria</taxon>
        <taxon>Pseudomonadati</taxon>
        <taxon>Spirochaetota</taxon>
        <taxon>Spirochaetia</taxon>
        <taxon>Leptospirales</taxon>
        <taxon>Leptospiraceae</taxon>
        <taxon>Leptospira</taxon>
    </lineage>
</organism>
<evidence type="ECO:0000313" key="2">
    <source>
        <dbReference type="EMBL" id="PJZ73729.1"/>
    </source>
</evidence>
<sequence length="128" mass="14496">MASNRKAHPRVAFEKILSLAVHSSFQPEAYSSEEEWRKLGADTDVRLQWDPDHSPAGAPLERRAIQLGLRGDTLRSFATEWVLQISDISPFVRENHRLLADQRISELMVPVESVLTIEDSQTAARIFS</sequence>
<comment type="caution">
    <text evidence="2">The sequence shown here is derived from an EMBL/GenBank/DDBJ whole genome shotgun (WGS) entry which is preliminary data.</text>
</comment>
<evidence type="ECO:0000313" key="1">
    <source>
        <dbReference type="EMBL" id="PJZ70833.1"/>
    </source>
</evidence>
<proteinExistence type="predicted"/>
<dbReference type="Pfam" id="PF14124">
    <property type="entry name" value="DUF4291"/>
    <property type="match status" value="1"/>
</dbReference>
<dbReference type="OrthoDB" id="65842at2"/>
<dbReference type="Proteomes" id="UP000231990">
    <property type="component" value="Unassembled WGS sequence"/>
</dbReference>
<dbReference type="PANTHER" id="PTHR38567:SF1">
    <property type="entry name" value="DUF4291 DOMAIN-CONTAINING PROTEIN"/>
    <property type="match status" value="1"/>
</dbReference>
<dbReference type="InterPro" id="IPR025633">
    <property type="entry name" value="DUF4291"/>
</dbReference>
<dbReference type="EMBL" id="NPDZ01000003">
    <property type="protein sequence ID" value="PJZ73729.1"/>
    <property type="molecule type" value="Genomic_DNA"/>
</dbReference>
<reference evidence="3 4" key="1">
    <citation type="submission" date="2017-07" db="EMBL/GenBank/DDBJ databases">
        <title>Leptospira spp. isolated from tropical soils.</title>
        <authorList>
            <person name="Thibeaux R."/>
            <person name="Iraola G."/>
            <person name="Ferres I."/>
            <person name="Bierque E."/>
            <person name="Girault D."/>
            <person name="Soupe-Gilbert M.-E."/>
            <person name="Picardeau M."/>
            <person name="Goarant C."/>
        </authorList>
    </citation>
    <scope>NUCLEOTIDE SEQUENCE [LARGE SCALE GENOMIC DNA]</scope>
    <source>
        <strain evidence="2 4">FH1-B-B1</strain>
        <strain evidence="1 3">FH1-B-C1</strain>
    </source>
</reference>
<dbReference type="AlphaFoldDB" id="A0A2M9ZP24"/>
<dbReference type="EMBL" id="NPDY01000002">
    <property type="protein sequence ID" value="PJZ70833.1"/>
    <property type="molecule type" value="Genomic_DNA"/>
</dbReference>
<dbReference type="PANTHER" id="PTHR38567">
    <property type="entry name" value="DUF4291 DOMAIN-CONTAINING PROTEIN"/>
    <property type="match status" value="1"/>
</dbReference>
<gene>
    <name evidence="1" type="ORF">CH360_04800</name>
    <name evidence="2" type="ORF">CH373_06070</name>
</gene>
<dbReference type="Proteomes" id="UP000231962">
    <property type="component" value="Unassembled WGS sequence"/>
</dbReference>
<name>A0A2M9ZP24_9LEPT</name>
<protein>
    <submittedName>
        <fullName evidence="2">Uncharacterized protein</fullName>
    </submittedName>
</protein>
<keyword evidence="3" id="KW-1185">Reference proteome</keyword>
<accession>A0A2M9ZP24</accession>
<evidence type="ECO:0000313" key="4">
    <source>
        <dbReference type="Proteomes" id="UP000231990"/>
    </source>
</evidence>
<dbReference type="RefSeq" id="WP_100712837.1">
    <property type="nucleotide sequence ID" value="NZ_NPDY01000002.1"/>
</dbReference>